<dbReference type="PANTHER" id="PTHR33823">
    <property type="entry name" value="RNA POLYMERASE-BINDING TRANSCRIPTION FACTOR DKSA-RELATED"/>
    <property type="match status" value="1"/>
</dbReference>
<keyword evidence="2" id="KW-0863">Zinc-finger</keyword>
<dbReference type="GO" id="GO:0008270">
    <property type="term" value="F:zinc ion binding"/>
    <property type="evidence" value="ECO:0007669"/>
    <property type="project" value="UniProtKB-KW"/>
</dbReference>
<dbReference type="InterPro" id="IPR000962">
    <property type="entry name" value="Znf_DskA_TraR"/>
</dbReference>
<evidence type="ECO:0000256" key="3">
    <source>
        <dbReference type="ARBA" id="ARBA00022833"/>
    </source>
</evidence>
<evidence type="ECO:0000256" key="2">
    <source>
        <dbReference type="ARBA" id="ARBA00022771"/>
    </source>
</evidence>
<dbReference type="PROSITE" id="PS51128">
    <property type="entry name" value="ZF_DKSA_2"/>
    <property type="match status" value="1"/>
</dbReference>
<dbReference type="EMBL" id="JWHR01000059">
    <property type="protein sequence ID" value="KHS57946.1"/>
    <property type="molecule type" value="Genomic_DNA"/>
</dbReference>
<sequence>MVDYRKKLEKEKAKVSKTIKEMEDNTLFGDTTKHTSEKYSTGELSSVDNHIGDIGTDVYMHDMDNSLISHEKYVLDEINEALDKVSDGSYGICTNCHKKIEKERLDVIPETTLCSSCAKEIITAPDESESMDKNAINSYNDMYYSEYIKDLTDLNKNGLDGETE</sequence>
<dbReference type="InterPro" id="IPR037187">
    <property type="entry name" value="DnaK_N"/>
</dbReference>
<dbReference type="AlphaFoldDB" id="A0A0B3VMC3"/>
<dbReference type="PANTHER" id="PTHR33823:SF4">
    <property type="entry name" value="GENERAL STRESS PROTEIN 16O"/>
    <property type="match status" value="1"/>
</dbReference>
<accession>A0A0B3VMC3</accession>
<evidence type="ECO:0000256" key="1">
    <source>
        <dbReference type="ARBA" id="ARBA00022723"/>
    </source>
</evidence>
<evidence type="ECO:0000256" key="4">
    <source>
        <dbReference type="PROSITE-ProRule" id="PRU00510"/>
    </source>
</evidence>
<protein>
    <submittedName>
        <fullName evidence="6">Transcriptional regulator</fullName>
    </submittedName>
</protein>
<evidence type="ECO:0000313" key="7">
    <source>
        <dbReference type="Proteomes" id="UP000031189"/>
    </source>
</evidence>
<reference evidence="6 7" key="1">
    <citation type="submission" date="2014-12" db="EMBL/GenBank/DDBJ databases">
        <title>Draft genome sequence of Terrisporobacter sp. 08-306576, isolated from the blood culture of a bacteremia patient.</title>
        <authorList>
            <person name="Lund L.C."/>
            <person name="Sydenham T.V."/>
            <person name="Hogh S.V."/>
            <person name="Skov M.N."/>
            <person name="Kemp M."/>
            <person name="Justesen U.S."/>
        </authorList>
    </citation>
    <scope>NUCLEOTIDE SEQUENCE [LARGE SCALE GENOMIC DNA]</scope>
    <source>
        <strain evidence="6 7">08-306576</strain>
    </source>
</reference>
<feature type="domain" description="Zinc finger DksA/TraR C4-type" evidence="5">
    <location>
        <begin position="88"/>
        <end position="120"/>
    </location>
</feature>
<dbReference type="STRING" id="1577792.QX51_05475"/>
<comment type="caution">
    <text evidence="6">The sequence shown here is derived from an EMBL/GenBank/DDBJ whole genome shotgun (WGS) entry which is preliminary data.</text>
</comment>
<name>A0A0B3VMC3_9FIRM</name>
<organism evidence="6 7">
    <name type="scientific">Terrisporobacter othiniensis</name>
    <dbReference type="NCBI Taxonomy" id="1577792"/>
    <lineage>
        <taxon>Bacteria</taxon>
        <taxon>Bacillati</taxon>
        <taxon>Bacillota</taxon>
        <taxon>Clostridia</taxon>
        <taxon>Peptostreptococcales</taxon>
        <taxon>Peptostreptococcaceae</taxon>
        <taxon>Terrisporobacter</taxon>
    </lineage>
</organism>
<keyword evidence="1" id="KW-0479">Metal-binding</keyword>
<proteinExistence type="predicted"/>
<evidence type="ECO:0000259" key="5">
    <source>
        <dbReference type="Pfam" id="PF01258"/>
    </source>
</evidence>
<gene>
    <name evidence="6" type="ORF">QX51_05475</name>
</gene>
<dbReference type="Pfam" id="PF01258">
    <property type="entry name" value="zf-dskA_traR"/>
    <property type="match status" value="1"/>
</dbReference>
<feature type="zinc finger region" description="dksA C4-type" evidence="4">
    <location>
        <begin position="93"/>
        <end position="117"/>
    </location>
</feature>
<dbReference type="Proteomes" id="UP000031189">
    <property type="component" value="Unassembled WGS sequence"/>
</dbReference>
<dbReference type="SUPFAM" id="SSF109635">
    <property type="entry name" value="DnaK suppressor protein DksA, alpha-hairpin domain"/>
    <property type="match status" value="1"/>
</dbReference>
<keyword evidence="7" id="KW-1185">Reference proteome</keyword>
<dbReference type="SUPFAM" id="SSF57716">
    <property type="entry name" value="Glucocorticoid receptor-like (DNA-binding domain)"/>
    <property type="match status" value="1"/>
</dbReference>
<evidence type="ECO:0000313" key="6">
    <source>
        <dbReference type="EMBL" id="KHS57946.1"/>
    </source>
</evidence>
<keyword evidence="3" id="KW-0862">Zinc</keyword>
<dbReference type="Gene3D" id="1.20.120.910">
    <property type="entry name" value="DksA, coiled-coil domain"/>
    <property type="match status" value="1"/>
</dbReference>